<proteinExistence type="predicted"/>
<evidence type="ECO:0000313" key="1">
    <source>
        <dbReference type="EMBL" id="GKU93878.1"/>
    </source>
</evidence>
<reference evidence="1 2" key="1">
    <citation type="journal article" date="2021" name="Commun. Biol.">
        <title>The genome of Shorea leprosula (Dipterocarpaceae) highlights the ecological relevance of drought in aseasonal tropical rainforests.</title>
        <authorList>
            <person name="Ng K.K.S."/>
            <person name="Kobayashi M.J."/>
            <person name="Fawcett J.A."/>
            <person name="Hatakeyama M."/>
            <person name="Paape T."/>
            <person name="Ng C.H."/>
            <person name="Ang C.C."/>
            <person name="Tnah L.H."/>
            <person name="Lee C.T."/>
            <person name="Nishiyama T."/>
            <person name="Sese J."/>
            <person name="O'Brien M.J."/>
            <person name="Copetti D."/>
            <person name="Mohd Noor M.I."/>
            <person name="Ong R.C."/>
            <person name="Putra M."/>
            <person name="Sireger I.Z."/>
            <person name="Indrioko S."/>
            <person name="Kosugi Y."/>
            <person name="Izuno A."/>
            <person name="Isagi Y."/>
            <person name="Lee S.L."/>
            <person name="Shimizu K.K."/>
        </authorList>
    </citation>
    <scope>NUCLEOTIDE SEQUENCE [LARGE SCALE GENOMIC DNA]</scope>
    <source>
        <strain evidence="1">214</strain>
    </source>
</reference>
<sequence length="48" mass="5476">MNEGIVFSLQFVWLSSFSQIGNGGIVNSVAPLKLFLYKLRDSMFIFFN</sequence>
<keyword evidence="2" id="KW-1185">Reference proteome</keyword>
<accession>A0AAV5HYF1</accession>
<gene>
    <name evidence="1" type="ORF">SLEP1_g7437</name>
</gene>
<comment type="caution">
    <text evidence="1">The sequence shown here is derived from an EMBL/GenBank/DDBJ whole genome shotgun (WGS) entry which is preliminary data.</text>
</comment>
<dbReference type="Proteomes" id="UP001054252">
    <property type="component" value="Unassembled WGS sequence"/>
</dbReference>
<protein>
    <submittedName>
        <fullName evidence="1">Uncharacterized protein</fullName>
    </submittedName>
</protein>
<evidence type="ECO:0000313" key="2">
    <source>
        <dbReference type="Proteomes" id="UP001054252"/>
    </source>
</evidence>
<dbReference type="EMBL" id="BPVZ01000007">
    <property type="protein sequence ID" value="GKU93878.1"/>
    <property type="molecule type" value="Genomic_DNA"/>
</dbReference>
<dbReference type="AlphaFoldDB" id="A0AAV5HYF1"/>
<name>A0AAV5HYF1_9ROSI</name>
<organism evidence="1 2">
    <name type="scientific">Rubroshorea leprosula</name>
    <dbReference type="NCBI Taxonomy" id="152421"/>
    <lineage>
        <taxon>Eukaryota</taxon>
        <taxon>Viridiplantae</taxon>
        <taxon>Streptophyta</taxon>
        <taxon>Embryophyta</taxon>
        <taxon>Tracheophyta</taxon>
        <taxon>Spermatophyta</taxon>
        <taxon>Magnoliopsida</taxon>
        <taxon>eudicotyledons</taxon>
        <taxon>Gunneridae</taxon>
        <taxon>Pentapetalae</taxon>
        <taxon>rosids</taxon>
        <taxon>malvids</taxon>
        <taxon>Malvales</taxon>
        <taxon>Dipterocarpaceae</taxon>
        <taxon>Rubroshorea</taxon>
    </lineage>
</organism>